<dbReference type="GO" id="GO:0003677">
    <property type="term" value="F:DNA binding"/>
    <property type="evidence" value="ECO:0007669"/>
    <property type="project" value="UniProtKB-KW"/>
</dbReference>
<keyword evidence="6" id="KW-0227">DNA damage</keyword>
<keyword evidence="5 13" id="KW-0479">Metal-binding</keyword>
<evidence type="ECO:0000256" key="14">
    <source>
        <dbReference type="SAM" id="MobiDB-lite"/>
    </source>
</evidence>
<keyword evidence="4 13" id="KW-0548">Nucleotidyltransferase</keyword>
<dbReference type="PANTHER" id="PTHR45812:SF1">
    <property type="entry name" value="DNA POLYMERASE ZETA CATALYTIC SUBUNIT"/>
    <property type="match status" value="1"/>
</dbReference>
<keyword evidence="13" id="KW-0235">DNA replication</keyword>
<evidence type="ECO:0000256" key="12">
    <source>
        <dbReference type="ARBA" id="ARBA00049244"/>
    </source>
</evidence>
<reference evidence="20" key="1">
    <citation type="submission" date="2021-02" db="EMBL/GenBank/DDBJ databases">
        <authorList>
            <person name="Nowell W R."/>
        </authorList>
    </citation>
    <scope>NUCLEOTIDE SEQUENCE</scope>
    <source>
        <strain evidence="20">Ploen Becks lab</strain>
    </source>
</reference>
<evidence type="ECO:0000259" key="17">
    <source>
        <dbReference type="Pfam" id="PF14260"/>
    </source>
</evidence>
<dbReference type="InterPro" id="IPR006172">
    <property type="entry name" value="DNA-dir_DNA_pol_B"/>
</dbReference>
<feature type="domain" description="DNA-directed DNA polymerase family B exonuclease" evidence="16">
    <location>
        <begin position="1050"/>
        <end position="1219"/>
    </location>
</feature>
<feature type="region of interest" description="Disordered" evidence="14">
    <location>
        <begin position="375"/>
        <end position="463"/>
    </location>
</feature>
<dbReference type="Pfam" id="PF24065">
    <property type="entry name" value="REV3_N"/>
    <property type="match status" value="1"/>
</dbReference>
<dbReference type="OrthoDB" id="2414538at2759"/>
<evidence type="ECO:0000256" key="3">
    <source>
        <dbReference type="ARBA" id="ARBA00022679"/>
    </source>
</evidence>
<dbReference type="EMBL" id="CAJNOC010000088">
    <property type="protein sequence ID" value="CAF0713891.1"/>
    <property type="molecule type" value="Genomic_DNA"/>
</dbReference>
<protein>
    <recommendedName>
        <fullName evidence="13">DNA polymerase</fullName>
        <ecNumber evidence="13">2.7.7.7</ecNumber>
    </recommendedName>
</protein>
<keyword evidence="11" id="KW-0234">DNA repair</keyword>
<accession>A0A813M8K7</accession>
<feature type="compositionally biased region" description="Basic and acidic residues" evidence="14">
    <location>
        <begin position="393"/>
        <end position="411"/>
    </location>
</feature>
<gene>
    <name evidence="20" type="ORF">OXX778_LOCUS1392</name>
</gene>
<evidence type="ECO:0000259" key="16">
    <source>
        <dbReference type="Pfam" id="PF03104"/>
    </source>
</evidence>
<dbReference type="InterPro" id="IPR006134">
    <property type="entry name" value="DNA-dir_DNA_pol_B_multi_dom"/>
</dbReference>
<feature type="domain" description="DNA-directed DNA polymerase family B multifunctional" evidence="15">
    <location>
        <begin position="1347"/>
        <end position="1798"/>
    </location>
</feature>
<dbReference type="Proteomes" id="UP000663879">
    <property type="component" value="Unassembled WGS sequence"/>
</dbReference>
<keyword evidence="8 13" id="KW-0239">DNA-directed DNA polymerase</keyword>
<evidence type="ECO:0000256" key="4">
    <source>
        <dbReference type="ARBA" id="ARBA00022695"/>
    </source>
</evidence>
<dbReference type="PROSITE" id="PS00116">
    <property type="entry name" value="DNA_POLYMERASE_B"/>
    <property type="match status" value="1"/>
</dbReference>
<evidence type="ECO:0000256" key="11">
    <source>
        <dbReference type="ARBA" id="ARBA00023204"/>
    </source>
</evidence>
<keyword evidence="7 13" id="KW-0862">Zinc</keyword>
<feature type="compositionally biased region" description="Polar residues" evidence="14">
    <location>
        <begin position="454"/>
        <end position="463"/>
    </location>
</feature>
<dbReference type="Pfam" id="PF03104">
    <property type="entry name" value="DNA_pol_B_exo1"/>
    <property type="match status" value="1"/>
</dbReference>
<dbReference type="Gene3D" id="3.90.1600.10">
    <property type="entry name" value="Palm domain of DNA polymerase"/>
    <property type="match status" value="1"/>
</dbReference>
<dbReference type="Pfam" id="PF24055">
    <property type="entry name" value="POL3_N"/>
    <property type="match status" value="1"/>
</dbReference>
<dbReference type="PANTHER" id="PTHR45812">
    <property type="entry name" value="DNA POLYMERASE ZETA CATALYTIC SUBUNIT"/>
    <property type="match status" value="1"/>
</dbReference>
<dbReference type="Gene3D" id="1.10.287.690">
    <property type="entry name" value="Helix hairpin bin"/>
    <property type="match status" value="1"/>
</dbReference>
<dbReference type="GO" id="GO:0000166">
    <property type="term" value="F:nucleotide binding"/>
    <property type="evidence" value="ECO:0007669"/>
    <property type="project" value="InterPro"/>
</dbReference>
<dbReference type="SUPFAM" id="SSF53098">
    <property type="entry name" value="Ribonuclease H-like"/>
    <property type="match status" value="1"/>
</dbReference>
<comment type="cofactor">
    <cofactor evidence="1 13">
        <name>[4Fe-4S] cluster</name>
        <dbReference type="ChEBI" id="CHEBI:49883"/>
    </cofactor>
</comment>
<dbReference type="FunFam" id="1.10.287.690:FF:000002">
    <property type="entry name" value="DNA polymerase zeta"/>
    <property type="match status" value="1"/>
</dbReference>
<dbReference type="GO" id="GO:0008270">
    <property type="term" value="F:zinc ion binding"/>
    <property type="evidence" value="ECO:0007669"/>
    <property type="project" value="UniProtKB-KW"/>
</dbReference>
<evidence type="ECO:0000256" key="13">
    <source>
        <dbReference type="RuleBase" id="RU000442"/>
    </source>
</evidence>
<dbReference type="GO" id="GO:0051539">
    <property type="term" value="F:4 iron, 4 sulfur cluster binding"/>
    <property type="evidence" value="ECO:0007669"/>
    <property type="project" value="UniProtKB-KW"/>
</dbReference>
<sequence length="1948" mass="225299">MFSLRIFAINYYMAKPEPGLDIVYSDFRCCEIKQVPVIRIFGSTTEGQKACLHIHNVFPYLLVKPFKSNMDIDELSKYTFEFANQIDKVLNIALCVKDPVSSQHVFKIKPLFTKSMYGYYEKDSLFLKIYIFNPAVVKKLSDLLLNGAIMGETFQTYESNVPYNLQFLMDFNLFGMNLIHLESVKFRRPNTKAEIEETLSQTPFDYSKFESENKISIDKKWDISNLPEEMLLDANIERQTTCELELDSCAADILNFHMDKDGYMLNPGMSALWEEEKKRRELLKIDVPLETPDLEERTNILKIENEIEFKKRLIMLLESRFDAKYPFKSNENVEEEKIVVKSVHDLCDINQTFNDIDNINDDLIADMLDDLHNNTDMENSMLPDDGEEEENEAILKDNNDMTQIEKKSKDESIDESEVNENENFLNDTISSDGSDLETNFKEPETELEDKETSTENSYKPTQFNMIDESIDSSMSSSSDDSFSKKELDNEPLILPEINHECTYFQENNPKCSHSDKEISQNICLNCEFVKEINDSLDHMAFLSPEKNCNIKKDFLNELKFESPTKIDQEEKNECSIIGNISEIPDIIDDTLTEEDLKLIENESKIQNDETQKTIIDETYVEEEEENFGSKSQSELSFNSSKRASISMSETTLMLSDSDFENEDNEEEFLKEYYDKREKKYELKRKKILDSNDLRDEEKKIIFGVDVNFVEILKKNNLLNKKMGLNETWFCPRFEPPSAKELENAFKANNEPYVKYYKSKDKFKMKLNLYDFDSSVKKQKADYGIYENDCGELNNCDDLFWFTPAIPLPSVRRVQKKIKTKENYLKNKKTMRIKKLNRIFSSQKSETKSQNSSGSQDLIETSSTKSNSQSISQAPTNITPFKKTIFGSATKSILTKKDTPKLKPEKKRKSVRFNEKTLLVNDKLPNNEFSQSNEKGHFIVEGILKEQTLDNIKLDNSSIPSTPFSSVSTDDFSSSFSLNSNTTVILEDEINETVNETMNETLIGTINQTMDTTIKSSFYEYDSILFPRASKYVDYLSMTTQDCTLIEENVSSKETKKEKKIIKNSDSTSLNLNETFHLTLMSMEVHVNTRGNLTPDPEQDPIGFISFTILQNRPINQINEKSYETHLIICDVEKKSLSTSRFLGIDSSLAKQIKSITYTHTEEELIDNFIKAIRYFDPDIILGFEIQKLSWCYVARRAIKLNIQDFCSQISRLPKFKRESLMRINLVKKPNQVPTTSKTLVVNNTEVMPVPLELIVSGRVVLNLWRILKSEVSLNIYSFENCCFNILHERAPSFSYSNLTQWFQHKTDLFRWRTIEYFTYRSKANLRLITSLNLVGKTSEFARVYGIEFYHVFFRGSQYRVESMMLRIARKLNFVAFSANQKQKALMRAPECIPLTLEPESRFYTDPVAVLDFQSLYPSVIIAYNICFTTCLGRVESIGNEGSFKFGCGSIFIPDRLIKSLDLDKDIYVAPNGVAFVKPHIRQGILPTMLEDILKTRVMVKNSMKIHKNDDNFQKISDARQLSLKLIANVTFGYTAANYSGRMPCVEVGDSIVRIARQTLENSIKYIQANRDVYGGRVVYGDTDSVFVLFEGMKKSEAFLKSYKIVEEITNMNIKPVKLKFEKIYFPCILLAKKRYLGYMYETPEQAEPSLDVKGIEIIRRDGCQVSAKMLERCCKILFEFKDVEKVKDYVQKQIMKLVNAKVNLKEFIIAKEYRGRDNYDNAKSIAACQVANKSLVKDPLSEPLTGERVPYVIIYGLPGVPLYELVRSPYEIIENPDIKINYEYYVMKQVLPPLDRIMCLMNVNVFDWVKTLSFKPKVFQFTAEKSNIMQKSNQSVSLANFIFSADCVLCGKKRDSNQRINIKSGLCEKCQSLDQNALCKIFYKFNKSEQRLDTILKMCQLCTGNKNLNVNFKHDCNSLDCPINFMYITEKQNLKKTIYLRNVVDQFF</sequence>
<dbReference type="InterPro" id="IPR012337">
    <property type="entry name" value="RNaseH-like_sf"/>
</dbReference>
<evidence type="ECO:0000313" key="21">
    <source>
        <dbReference type="Proteomes" id="UP000663879"/>
    </source>
</evidence>
<dbReference type="InterPro" id="IPR036397">
    <property type="entry name" value="RNaseH_sf"/>
</dbReference>
<comment type="caution">
    <text evidence="20">The sequence shown here is derived from an EMBL/GenBank/DDBJ whole genome shotgun (WGS) entry which is preliminary data.</text>
</comment>
<dbReference type="InterPro" id="IPR043502">
    <property type="entry name" value="DNA/RNA_pol_sf"/>
</dbReference>
<keyword evidence="21" id="KW-1185">Reference proteome</keyword>
<name>A0A813M8K7_9BILA</name>
<dbReference type="CDD" id="cd05534">
    <property type="entry name" value="POLBc_zeta"/>
    <property type="match status" value="1"/>
</dbReference>
<dbReference type="Gene3D" id="1.10.132.60">
    <property type="entry name" value="DNA polymerase family B, C-terminal domain"/>
    <property type="match status" value="1"/>
</dbReference>
<dbReference type="InterPro" id="IPR023211">
    <property type="entry name" value="DNA_pol_palm_dom_sf"/>
</dbReference>
<dbReference type="EC" id="2.7.7.7" evidence="13"/>
<evidence type="ECO:0000256" key="1">
    <source>
        <dbReference type="ARBA" id="ARBA00001966"/>
    </source>
</evidence>
<dbReference type="Pfam" id="PF00136">
    <property type="entry name" value="DNA_pol_B"/>
    <property type="match status" value="1"/>
</dbReference>
<feature type="region of interest" description="Disordered" evidence="14">
    <location>
        <begin position="838"/>
        <end position="874"/>
    </location>
</feature>
<dbReference type="PRINTS" id="PR00106">
    <property type="entry name" value="DNAPOLB"/>
</dbReference>
<dbReference type="GO" id="GO:0003887">
    <property type="term" value="F:DNA-directed DNA polymerase activity"/>
    <property type="evidence" value="ECO:0007669"/>
    <property type="project" value="UniProtKB-KW"/>
</dbReference>
<dbReference type="GO" id="GO:0016035">
    <property type="term" value="C:zeta DNA polymerase complex"/>
    <property type="evidence" value="ECO:0007669"/>
    <property type="project" value="InterPro"/>
</dbReference>
<dbReference type="InterPro" id="IPR042087">
    <property type="entry name" value="DNA_pol_B_thumb"/>
</dbReference>
<keyword evidence="13" id="KW-0539">Nucleus</keyword>
<comment type="catalytic activity">
    <reaction evidence="12 13">
        <text>DNA(n) + a 2'-deoxyribonucleoside 5'-triphosphate = DNA(n+1) + diphosphate</text>
        <dbReference type="Rhea" id="RHEA:22508"/>
        <dbReference type="Rhea" id="RHEA-COMP:17339"/>
        <dbReference type="Rhea" id="RHEA-COMP:17340"/>
        <dbReference type="ChEBI" id="CHEBI:33019"/>
        <dbReference type="ChEBI" id="CHEBI:61560"/>
        <dbReference type="ChEBI" id="CHEBI:173112"/>
        <dbReference type="EC" id="2.7.7.7"/>
    </reaction>
</comment>
<evidence type="ECO:0000313" key="20">
    <source>
        <dbReference type="EMBL" id="CAF0713891.1"/>
    </source>
</evidence>
<feature type="domain" description="DNA polymerase zeta catalytic subunit N-terminal" evidence="19">
    <location>
        <begin position="1"/>
        <end position="55"/>
    </location>
</feature>
<dbReference type="GO" id="GO:0000724">
    <property type="term" value="P:double-strand break repair via homologous recombination"/>
    <property type="evidence" value="ECO:0007669"/>
    <property type="project" value="TreeGrafter"/>
</dbReference>
<feature type="domain" description="DNA polymerase delta/zeta catalytic subunit N-terminal" evidence="18">
    <location>
        <begin position="56"/>
        <end position="138"/>
    </location>
</feature>
<keyword evidence="13" id="KW-0863">Zinc-finger</keyword>
<keyword evidence="3 13" id="KW-0808">Transferase</keyword>
<dbReference type="GO" id="GO:0042276">
    <property type="term" value="P:error-prone translesion synthesis"/>
    <property type="evidence" value="ECO:0007669"/>
    <property type="project" value="TreeGrafter"/>
</dbReference>
<feature type="compositionally biased region" description="Polar residues" evidence="14">
    <location>
        <begin position="421"/>
        <end position="437"/>
    </location>
</feature>
<evidence type="ECO:0000259" key="15">
    <source>
        <dbReference type="Pfam" id="PF00136"/>
    </source>
</evidence>
<dbReference type="GO" id="GO:0005634">
    <property type="term" value="C:nucleus"/>
    <property type="evidence" value="ECO:0007669"/>
    <property type="project" value="UniProtKB-SubCell"/>
</dbReference>
<evidence type="ECO:0000259" key="19">
    <source>
        <dbReference type="Pfam" id="PF24065"/>
    </source>
</evidence>
<dbReference type="InterPro" id="IPR030559">
    <property type="entry name" value="PolZ_Rev3"/>
</dbReference>
<evidence type="ECO:0000256" key="9">
    <source>
        <dbReference type="ARBA" id="ARBA00023004"/>
    </source>
</evidence>
<dbReference type="InterPro" id="IPR017964">
    <property type="entry name" value="DNA-dir_DNA_pol_B_CS"/>
</dbReference>
<dbReference type="Gene3D" id="3.30.420.10">
    <property type="entry name" value="Ribonuclease H-like superfamily/Ribonuclease H"/>
    <property type="match status" value="1"/>
</dbReference>
<keyword evidence="9 13" id="KW-0408">Iron</keyword>
<keyword evidence="13" id="KW-0004">4Fe-4S</keyword>
<evidence type="ECO:0000256" key="5">
    <source>
        <dbReference type="ARBA" id="ARBA00022723"/>
    </source>
</evidence>
<evidence type="ECO:0000259" key="18">
    <source>
        <dbReference type="Pfam" id="PF24055"/>
    </source>
</evidence>
<dbReference type="InterPro" id="IPR006133">
    <property type="entry name" value="DNA-dir_DNA_pol_B_exonuc"/>
</dbReference>
<dbReference type="InterPro" id="IPR056447">
    <property type="entry name" value="REV3_N"/>
</dbReference>
<dbReference type="SMART" id="SM00486">
    <property type="entry name" value="POLBc"/>
    <property type="match status" value="1"/>
</dbReference>
<dbReference type="GO" id="GO:0006260">
    <property type="term" value="P:DNA replication"/>
    <property type="evidence" value="ECO:0007669"/>
    <property type="project" value="UniProtKB-KW"/>
</dbReference>
<dbReference type="Pfam" id="PF14260">
    <property type="entry name" value="zf-C4pol"/>
    <property type="match status" value="1"/>
</dbReference>
<evidence type="ECO:0000256" key="6">
    <source>
        <dbReference type="ARBA" id="ARBA00022763"/>
    </source>
</evidence>
<feature type="domain" description="C4-type zinc-finger of DNA polymerase delta" evidence="17">
    <location>
        <begin position="1847"/>
        <end position="1926"/>
    </location>
</feature>
<comment type="similarity">
    <text evidence="2 13">Belongs to the DNA polymerase type-B family.</text>
</comment>
<dbReference type="Gene3D" id="3.30.342.10">
    <property type="entry name" value="DNA Polymerase, chain B, domain 1"/>
    <property type="match status" value="1"/>
</dbReference>
<organism evidence="20 21">
    <name type="scientific">Brachionus calyciflorus</name>
    <dbReference type="NCBI Taxonomy" id="104777"/>
    <lineage>
        <taxon>Eukaryota</taxon>
        <taxon>Metazoa</taxon>
        <taxon>Spiralia</taxon>
        <taxon>Gnathifera</taxon>
        <taxon>Rotifera</taxon>
        <taxon>Eurotatoria</taxon>
        <taxon>Monogononta</taxon>
        <taxon>Pseudotrocha</taxon>
        <taxon>Ploima</taxon>
        <taxon>Brachionidae</taxon>
        <taxon>Brachionus</taxon>
    </lineage>
</organism>
<evidence type="ECO:0000256" key="7">
    <source>
        <dbReference type="ARBA" id="ARBA00022833"/>
    </source>
</evidence>
<keyword evidence="13" id="KW-0238">DNA-binding</keyword>
<dbReference type="CDD" id="cd05778">
    <property type="entry name" value="DNA_polB_zeta_exo"/>
    <property type="match status" value="1"/>
</dbReference>
<keyword evidence="10 13" id="KW-0411">Iron-sulfur</keyword>
<feature type="compositionally biased region" description="Polar residues" evidence="14">
    <location>
        <begin position="838"/>
        <end position="859"/>
    </location>
</feature>
<feature type="compositionally biased region" description="Low complexity" evidence="14">
    <location>
        <begin position="860"/>
        <end position="872"/>
    </location>
</feature>
<evidence type="ECO:0000256" key="8">
    <source>
        <dbReference type="ARBA" id="ARBA00022932"/>
    </source>
</evidence>
<dbReference type="SUPFAM" id="SSF56672">
    <property type="entry name" value="DNA/RNA polymerases"/>
    <property type="match status" value="1"/>
</dbReference>
<dbReference type="InterPro" id="IPR025687">
    <property type="entry name" value="Znf-C4pol"/>
</dbReference>
<evidence type="ECO:0000256" key="2">
    <source>
        <dbReference type="ARBA" id="ARBA00005755"/>
    </source>
</evidence>
<dbReference type="FunFam" id="3.30.420.10:FF:000024">
    <property type="entry name" value="DNA polymerase zeta catalytic subunit"/>
    <property type="match status" value="1"/>
</dbReference>
<evidence type="ECO:0000256" key="10">
    <source>
        <dbReference type="ARBA" id="ARBA00023014"/>
    </source>
</evidence>
<comment type="subcellular location">
    <subcellularLocation>
        <location evidence="13">Nucleus</location>
    </subcellularLocation>
</comment>
<dbReference type="InterPro" id="IPR056435">
    <property type="entry name" value="DPOD/Z_N"/>
</dbReference>
<proteinExistence type="inferred from homology"/>